<keyword evidence="2" id="KW-1185">Reference proteome</keyword>
<accession>A0A2J6R671</accession>
<dbReference type="AlphaFoldDB" id="A0A2J6R671"/>
<sequence>MQRMLNIPIDSISSLSIFHKQKGVVREFEKEKTHNSWFSSTPKYNNQIGVLYILASCLLKVRYLRGACHPPCNVSPSIRTSTSTSSFLPDFSTEHPTVNLGHATILASSASDLRLPKGCAYRYCFLSYPGHHFIHFPNRHRQNRKTLRHIFEWHGRC</sequence>
<gene>
    <name evidence="1" type="ORF">L207DRAFT_132052</name>
</gene>
<reference evidence="1 2" key="1">
    <citation type="submission" date="2016-04" db="EMBL/GenBank/DDBJ databases">
        <title>A degradative enzymes factory behind the ericoid mycorrhizal symbiosis.</title>
        <authorList>
            <consortium name="DOE Joint Genome Institute"/>
            <person name="Martino E."/>
            <person name="Morin E."/>
            <person name="Grelet G."/>
            <person name="Kuo A."/>
            <person name="Kohler A."/>
            <person name="Daghino S."/>
            <person name="Barry K."/>
            <person name="Choi C."/>
            <person name="Cichocki N."/>
            <person name="Clum A."/>
            <person name="Copeland A."/>
            <person name="Hainaut M."/>
            <person name="Haridas S."/>
            <person name="Labutti K."/>
            <person name="Lindquist E."/>
            <person name="Lipzen A."/>
            <person name="Khouja H.-R."/>
            <person name="Murat C."/>
            <person name="Ohm R."/>
            <person name="Olson A."/>
            <person name="Spatafora J."/>
            <person name="Veneault-Fourrey C."/>
            <person name="Henrissat B."/>
            <person name="Grigoriev I."/>
            <person name="Martin F."/>
            <person name="Perotto S."/>
        </authorList>
    </citation>
    <scope>NUCLEOTIDE SEQUENCE [LARGE SCALE GENOMIC DNA]</scope>
    <source>
        <strain evidence="1 2">F</strain>
    </source>
</reference>
<dbReference type="EMBL" id="KZ613954">
    <property type="protein sequence ID" value="PMD33995.1"/>
    <property type="molecule type" value="Genomic_DNA"/>
</dbReference>
<evidence type="ECO:0000313" key="2">
    <source>
        <dbReference type="Proteomes" id="UP000235786"/>
    </source>
</evidence>
<dbReference type="Proteomes" id="UP000235786">
    <property type="component" value="Unassembled WGS sequence"/>
</dbReference>
<organism evidence="1 2">
    <name type="scientific">Hyaloscypha variabilis (strain UAMH 11265 / GT02V1 / F)</name>
    <name type="common">Meliniomyces variabilis</name>
    <dbReference type="NCBI Taxonomy" id="1149755"/>
    <lineage>
        <taxon>Eukaryota</taxon>
        <taxon>Fungi</taxon>
        <taxon>Dikarya</taxon>
        <taxon>Ascomycota</taxon>
        <taxon>Pezizomycotina</taxon>
        <taxon>Leotiomycetes</taxon>
        <taxon>Helotiales</taxon>
        <taxon>Hyaloscyphaceae</taxon>
        <taxon>Hyaloscypha</taxon>
        <taxon>Hyaloscypha variabilis</taxon>
    </lineage>
</organism>
<protein>
    <submittedName>
        <fullName evidence="1">Uncharacterized protein</fullName>
    </submittedName>
</protein>
<evidence type="ECO:0000313" key="1">
    <source>
        <dbReference type="EMBL" id="PMD33995.1"/>
    </source>
</evidence>
<name>A0A2J6R671_HYAVF</name>
<proteinExistence type="predicted"/>